<dbReference type="GO" id="GO:0007283">
    <property type="term" value="P:spermatogenesis"/>
    <property type="evidence" value="ECO:0007669"/>
    <property type="project" value="TreeGrafter"/>
</dbReference>
<gene>
    <name evidence="2" type="ORF">NHX12_006953</name>
</gene>
<protein>
    <submittedName>
        <fullName evidence="2">Uncharacterized protein</fullName>
    </submittedName>
</protein>
<name>A0A9Q0ICJ9_9TELE</name>
<evidence type="ECO:0000256" key="1">
    <source>
        <dbReference type="SAM" id="MobiDB-lite"/>
    </source>
</evidence>
<sequence>MKATNSLLQHYEMALKAELETKQENYNSDKYVHLRVQLVVHLDAFYPTVDSSLTENQAESMSEGETVTPCDHQTGVDVSSSIDMASLHLNKTQDDPAASSAREEEVMEEPGGVAEEEKEWPLPVTDDHYYLDDVNDQRDAAPPHSSPPMSNYPSPPERMKLVPSTPTFSIRTSSKIVGVRVTMWARSSSLSRRPGVSPGGDSSHRESPAFLFSANSDPSTPGFPGFGFDMGSAQEEDSPFAFTSSYFGQKKSDSKSPSGPGFVLDQSERPEGEFHFSFSRSPGGSESGQEKAGEDAFPFSFTFS</sequence>
<dbReference type="Proteomes" id="UP001148018">
    <property type="component" value="Unassembled WGS sequence"/>
</dbReference>
<dbReference type="GO" id="GO:0048477">
    <property type="term" value="P:oogenesis"/>
    <property type="evidence" value="ECO:0007669"/>
    <property type="project" value="TreeGrafter"/>
</dbReference>
<proteinExistence type="predicted"/>
<keyword evidence="3" id="KW-1185">Reference proteome</keyword>
<dbReference type="PANTHER" id="PTHR35449">
    <property type="entry name" value="PROTEIN SIX6OS1"/>
    <property type="match status" value="1"/>
</dbReference>
<dbReference type="GO" id="GO:0010705">
    <property type="term" value="P:meiotic DNA double-strand break processing involved in reciprocal meiotic recombination"/>
    <property type="evidence" value="ECO:0007669"/>
    <property type="project" value="TreeGrafter"/>
</dbReference>
<feature type="compositionally biased region" description="Basic and acidic residues" evidence="1">
    <location>
        <begin position="125"/>
        <end position="141"/>
    </location>
</feature>
<feature type="region of interest" description="Disordered" evidence="1">
    <location>
        <begin position="187"/>
        <end position="304"/>
    </location>
</feature>
<dbReference type="PANTHER" id="PTHR35449:SF1">
    <property type="entry name" value="PROTEIN SIX6OS1"/>
    <property type="match status" value="1"/>
</dbReference>
<reference evidence="2" key="1">
    <citation type="submission" date="2022-07" db="EMBL/GenBank/DDBJ databases">
        <title>Chromosome-level genome of Muraenolepis orangiensis.</title>
        <authorList>
            <person name="Kim J."/>
        </authorList>
    </citation>
    <scope>NUCLEOTIDE SEQUENCE</scope>
    <source>
        <strain evidence="2">KU_S4_2022</strain>
        <tissue evidence="2">Muscle</tissue>
    </source>
</reference>
<organism evidence="2 3">
    <name type="scientific">Muraenolepis orangiensis</name>
    <name type="common">Patagonian moray cod</name>
    <dbReference type="NCBI Taxonomy" id="630683"/>
    <lineage>
        <taxon>Eukaryota</taxon>
        <taxon>Metazoa</taxon>
        <taxon>Chordata</taxon>
        <taxon>Craniata</taxon>
        <taxon>Vertebrata</taxon>
        <taxon>Euteleostomi</taxon>
        <taxon>Actinopterygii</taxon>
        <taxon>Neopterygii</taxon>
        <taxon>Teleostei</taxon>
        <taxon>Neoteleostei</taxon>
        <taxon>Acanthomorphata</taxon>
        <taxon>Zeiogadaria</taxon>
        <taxon>Gadariae</taxon>
        <taxon>Gadiformes</taxon>
        <taxon>Muraenolepidoidei</taxon>
        <taxon>Muraenolepididae</taxon>
        <taxon>Muraenolepis</taxon>
    </lineage>
</organism>
<evidence type="ECO:0000313" key="2">
    <source>
        <dbReference type="EMBL" id="KAJ3591821.1"/>
    </source>
</evidence>
<feature type="region of interest" description="Disordered" evidence="1">
    <location>
        <begin position="92"/>
        <end position="163"/>
    </location>
</feature>
<dbReference type="EMBL" id="JANIIK010000113">
    <property type="protein sequence ID" value="KAJ3591821.1"/>
    <property type="molecule type" value="Genomic_DNA"/>
</dbReference>
<comment type="caution">
    <text evidence="2">The sequence shown here is derived from an EMBL/GenBank/DDBJ whole genome shotgun (WGS) entry which is preliminary data.</text>
</comment>
<accession>A0A9Q0ICJ9</accession>
<dbReference type="AlphaFoldDB" id="A0A9Q0ICJ9"/>
<dbReference type="GO" id="GO:0007129">
    <property type="term" value="P:homologous chromosome pairing at meiosis"/>
    <property type="evidence" value="ECO:0007669"/>
    <property type="project" value="TreeGrafter"/>
</dbReference>
<dbReference type="OrthoDB" id="8961345at2759"/>
<evidence type="ECO:0000313" key="3">
    <source>
        <dbReference type="Proteomes" id="UP001148018"/>
    </source>
</evidence>
<dbReference type="GO" id="GO:0000801">
    <property type="term" value="C:central element"/>
    <property type="evidence" value="ECO:0007669"/>
    <property type="project" value="TreeGrafter"/>
</dbReference>